<feature type="region of interest" description="Disordered" evidence="1">
    <location>
        <begin position="39"/>
        <end position="59"/>
    </location>
</feature>
<dbReference type="EMBL" id="JAJPWV010000006">
    <property type="protein sequence ID" value="MCD8742476.1"/>
    <property type="molecule type" value="Genomic_DNA"/>
</dbReference>
<dbReference type="Proteomes" id="UP001199919">
    <property type="component" value="Unassembled WGS sequence"/>
</dbReference>
<keyword evidence="3" id="KW-1185">Reference proteome</keyword>
<protein>
    <recommendedName>
        <fullName evidence="4">Addiction module protein</fullName>
    </recommendedName>
</protein>
<organism evidence="2 3">
    <name type="scientific">Mucilaginibacter roseus</name>
    <dbReference type="NCBI Taxonomy" id="1528868"/>
    <lineage>
        <taxon>Bacteria</taxon>
        <taxon>Pseudomonadati</taxon>
        <taxon>Bacteroidota</taxon>
        <taxon>Sphingobacteriia</taxon>
        <taxon>Sphingobacteriales</taxon>
        <taxon>Sphingobacteriaceae</taxon>
        <taxon>Mucilaginibacter</taxon>
    </lineage>
</organism>
<comment type="caution">
    <text evidence="2">The sequence shown here is derived from an EMBL/GenBank/DDBJ whole genome shotgun (WGS) entry which is preliminary data.</text>
</comment>
<gene>
    <name evidence="2" type="ORF">LT679_17835</name>
</gene>
<reference evidence="2 3" key="1">
    <citation type="submission" date="2021-12" db="EMBL/GenBank/DDBJ databases">
        <title>Mucilaginibacter roseus genome.</title>
        <authorList>
            <person name="Ferreira J.R."/>
            <person name="Newman J.D."/>
        </authorList>
    </citation>
    <scope>NUCLEOTIDE SEQUENCE [LARGE SCALE GENOMIC DNA]</scope>
    <source>
        <strain evidence="2 3">LMG 28454</strain>
    </source>
</reference>
<evidence type="ECO:0008006" key="4">
    <source>
        <dbReference type="Google" id="ProtNLM"/>
    </source>
</evidence>
<proteinExistence type="predicted"/>
<evidence type="ECO:0000256" key="1">
    <source>
        <dbReference type="SAM" id="MobiDB-lite"/>
    </source>
</evidence>
<evidence type="ECO:0000313" key="2">
    <source>
        <dbReference type="EMBL" id="MCD8742476.1"/>
    </source>
</evidence>
<accession>A0ABS8U5U3</accession>
<dbReference type="RefSeq" id="WP_232179030.1">
    <property type="nucleotide sequence ID" value="NZ_JAJPWV010000006.1"/>
</dbReference>
<sequence length="59" mass="7011">MVITKDKLQQIVDHMPDHVEVEEVFDRIILSAKLEQAEKEIENGEGTDWEDLKKEMDKW</sequence>
<name>A0ABS8U5U3_9SPHI</name>
<evidence type="ECO:0000313" key="3">
    <source>
        <dbReference type="Proteomes" id="UP001199919"/>
    </source>
</evidence>
<feature type="compositionally biased region" description="Basic and acidic residues" evidence="1">
    <location>
        <begin position="50"/>
        <end position="59"/>
    </location>
</feature>